<dbReference type="InterPro" id="IPR039421">
    <property type="entry name" value="Type_1_exporter"/>
</dbReference>
<keyword evidence="5" id="KW-1003">Cell membrane</keyword>
<keyword evidence="6 12" id="KW-0812">Transmembrane</keyword>
<dbReference type="CDD" id="cd07346">
    <property type="entry name" value="ABC_6TM_exporters"/>
    <property type="match status" value="1"/>
</dbReference>
<comment type="catalytic activity">
    <reaction evidence="11">
        <text>ATP + H2O + xenobioticSide 1 = ADP + phosphate + xenobioticSide 2.</text>
        <dbReference type="EC" id="7.6.2.2"/>
    </reaction>
</comment>
<sequence>MSMLNQIQGEGKRGVRQIIGGVILRILAQLFAIAPYFIAWLALRTVAFHQGDWPNWSALLFALAICFIAQLICSHFGQLGCFLGSYEIMMRYREAVADHLRKLPLGYFQRRRLGETSSLLTDHMRRVEEIFSHLLPEVIVNLSTPVIFVILLLTINVPLTLALLCTLPVGLLLLWGMSVFMLRATQRQGERFALASGLLLEFIGGIKTLRQFNRHQGMLATLDRTFGEIKQASMGIEAWGGGGVQLFRLFTELGLVAMFICASQLLLHEALDPFTWLLFVLVAFKVIDPLLDAAAWFTLMNVMRQSSRRLNALMAETAQEEESAQPLPAQNALSFDRVSFAYDRQPVLKNISFSVPEGTVTALVGASGSGKSTLLHLSGRFWDVQQGTISLGGVDITRLGTAQIYDRIGYVFQDVQLFDGSVIDNVRIGRPDASDEAVMAACRAACCQSFIDLLPQGYHTRLGEGAQRLSGGERQRLSIARMMLKDPAIILLDEATALLDPLTQAEIQLALSRLAVGKTVIMIAHRLRTVEYAEQILVLDQGEIVEQGNHQQLMAKKGGYYRLWQVQEQGNGNNE</sequence>
<feature type="transmembrane region" description="Helical" evidence="12">
    <location>
        <begin position="274"/>
        <end position="299"/>
    </location>
</feature>
<dbReference type="PANTHER" id="PTHR24221">
    <property type="entry name" value="ATP-BINDING CASSETTE SUB-FAMILY B"/>
    <property type="match status" value="1"/>
</dbReference>
<dbReference type="PROSITE" id="PS50893">
    <property type="entry name" value="ABC_TRANSPORTER_2"/>
    <property type="match status" value="1"/>
</dbReference>
<feature type="transmembrane region" description="Helical" evidence="12">
    <location>
        <begin position="249"/>
        <end position="268"/>
    </location>
</feature>
<dbReference type="eggNOG" id="COG1132">
    <property type="taxonomic scope" value="Bacteria"/>
</dbReference>
<dbReference type="PROSITE" id="PS50929">
    <property type="entry name" value="ABC_TM1F"/>
    <property type="match status" value="1"/>
</dbReference>
<evidence type="ECO:0000256" key="6">
    <source>
        <dbReference type="ARBA" id="ARBA00022692"/>
    </source>
</evidence>
<proteinExistence type="inferred from homology"/>
<evidence type="ECO:0000256" key="2">
    <source>
        <dbReference type="ARBA" id="ARBA00006526"/>
    </source>
</evidence>
<dbReference type="EC" id="7.6.2.2" evidence="3"/>
<dbReference type="InterPro" id="IPR027417">
    <property type="entry name" value="P-loop_NTPase"/>
</dbReference>
<feature type="transmembrane region" description="Helical" evidence="12">
    <location>
        <begin position="161"/>
        <end position="182"/>
    </location>
</feature>
<dbReference type="Pfam" id="PF00664">
    <property type="entry name" value="ABC_membrane"/>
    <property type="match status" value="1"/>
</dbReference>
<dbReference type="InterPro" id="IPR003439">
    <property type="entry name" value="ABC_transporter-like_ATP-bd"/>
</dbReference>
<keyword evidence="10 12" id="KW-0472">Membrane</keyword>
<feature type="domain" description="ABC transmembrane type-1" evidence="14">
    <location>
        <begin position="19"/>
        <end position="300"/>
    </location>
</feature>
<dbReference type="Proteomes" id="UP000030351">
    <property type="component" value="Unassembled WGS sequence"/>
</dbReference>
<dbReference type="STRING" id="371042.NG99_12730"/>
<protein>
    <recommendedName>
        <fullName evidence="3">ABC-type xenobiotic transporter</fullName>
        <ecNumber evidence="3">7.6.2.2</ecNumber>
    </recommendedName>
</protein>
<keyword evidence="9 12" id="KW-1133">Transmembrane helix</keyword>
<accession>A0A0A4A5A2</accession>
<evidence type="ECO:0000313" key="15">
    <source>
        <dbReference type="EMBL" id="KGT93058.1"/>
    </source>
</evidence>
<comment type="caution">
    <text evidence="15">The sequence shown here is derived from an EMBL/GenBank/DDBJ whole genome shotgun (WGS) entry which is preliminary data.</text>
</comment>
<dbReference type="GO" id="GO:0005524">
    <property type="term" value="F:ATP binding"/>
    <property type="evidence" value="ECO:0007669"/>
    <property type="project" value="UniProtKB-KW"/>
</dbReference>
<evidence type="ECO:0000256" key="3">
    <source>
        <dbReference type="ARBA" id="ARBA00012191"/>
    </source>
</evidence>
<dbReference type="InterPro" id="IPR003593">
    <property type="entry name" value="AAA+_ATPase"/>
</dbReference>
<evidence type="ECO:0000313" key="16">
    <source>
        <dbReference type="Proteomes" id="UP000030351"/>
    </source>
</evidence>
<keyword evidence="4" id="KW-0813">Transport</keyword>
<feature type="transmembrane region" description="Helical" evidence="12">
    <location>
        <begin position="55"/>
        <end position="83"/>
    </location>
</feature>
<dbReference type="FunFam" id="3.40.50.300:FF:000221">
    <property type="entry name" value="Multidrug ABC transporter ATP-binding protein"/>
    <property type="match status" value="1"/>
</dbReference>
<keyword evidence="16" id="KW-1185">Reference proteome</keyword>
<dbReference type="GO" id="GO:0008559">
    <property type="term" value="F:ABC-type xenobiotic transporter activity"/>
    <property type="evidence" value="ECO:0007669"/>
    <property type="project" value="UniProtKB-EC"/>
</dbReference>
<dbReference type="Pfam" id="PF00005">
    <property type="entry name" value="ABC_tran"/>
    <property type="match status" value="1"/>
</dbReference>
<dbReference type="GO" id="GO:0034040">
    <property type="term" value="F:ATPase-coupled lipid transmembrane transporter activity"/>
    <property type="evidence" value="ECO:0007669"/>
    <property type="project" value="TreeGrafter"/>
</dbReference>
<dbReference type="GO" id="GO:0005886">
    <property type="term" value="C:plasma membrane"/>
    <property type="evidence" value="ECO:0007669"/>
    <property type="project" value="UniProtKB-SubCell"/>
</dbReference>
<feature type="domain" description="ABC transporter" evidence="13">
    <location>
        <begin position="333"/>
        <end position="566"/>
    </location>
</feature>
<comment type="similarity">
    <text evidence="2">Belongs to the ABC transporter superfamily. Drug exporter-2 (TC 3.A.1.117) family.</text>
</comment>
<dbReference type="InterPro" id="IPR017871">
    <property type="entry name" value="ABC_transporter-like_CS"/>
</dbReference>
<dbReference type="EMBL" id="JRUQ01000038">
    <property type="protein sequence ID" value="KGT93058.1"/>
    <property type="molecule type" value="Genomic_DNA"/>
</dbReference>
<evidence type="ECO:0000259" key="14">
    <source>
        <dbReference type="PROSITE" id="PS50929"/>
    </source>
</evidence>
<evidence type="ECO:0000256" key="11">
    <source>
        <dbReference type="ARBA" id="ARBA00034018"/>
    </source>
</evidence>
<evidence type="ECO:0000256" key="8">
    <source>
        <dbReference type="ARBA" id="ARBA00022840"/>
    </source>
</evidence>
<reference evidence="15 16" key="1">
    <citation type="submission" date="2014-10" db="EMBL/GenBank/DDBJ databases">
        <title>Genome sequence of Erwinia typographi M043b.</title>
        <authorList>
            <person name="Chan K.-G."/>
            <person name="Tan W.-S."/>
        </authorList>
    </citation>
    <scope>NUCLEOTIDE SEQUENCE [LARGE SCALE GENOMIC DNA]</scope>
    <source>
        <strain evidence="15 16">M043b</strain>
    </source>
</reference>
<evidence type="ECO:0000256" key="12">
    <source>
        <dbReference type="SAM" id="Phobius"/>
    </source>
</evidence>
<name>A0A0A4A5A2_9GAMM</name>
<evidence type="ECO:0000256" key="10">
    <source>
        <dbReference type="ARBA" id="ARBA00023136"/>
    </source>
</evidence>
<organism evidence="15 16">
    <name type="scientific">Erwinia typographi</name>
    <dbReference type="NCBI Taxonomy" id="371042"/>
    <lineage>
        <taxon>Bacteria</taxon>
        <taxon>Pseudomonadati</taxon>
        <taxon>Pseudomonadota</taxon>
        <taxon>Gammaproteobacteria</taxon>
        <taxon>Enterobacterales</taxon>
        <taxon>Erwiniaceae</taxon>
        <taxon>Erwinia</taxon>
    </lineage>
</organism>
<dbReference type="Gene3D" id="3.40.50.300">
    <property type="entry name" value="P-loop containing nucleotide triphosphate hydrolases"/>
    <property type="match status" value="1"/>
</dbReference>
<feature type="transmembrane region" description="Helical" evidence="12">
    <location>
        <begin position="134"/>
        <end position="155"/>
    </location>
</feature>
<dbReference type="GO" id="GO:0016887">
    <property type="term" value="F:ATP hydrolysis activity"/>
    <property type="evidence" value="ECO:0007669"/>
    <property type="project" value="InterPro"/>
</dbReference>
<evidence type="ECO:0000256" key="9">
    <source>
        <dbReference type="ARBA" id="ARBA00022989"/>
    </source>
</evidence>
<dbReference type="PROSITE" id="PS00211">
    <property type="entry name" value="ABC_TRANSPORTER_1"/>
    <property type="match status" value="1"/>
</dbReference>
<comment type="subcellular location">
    <subcellularLocation>
        <location evidence="1">Cell membrane</location>
        <topology evidence="1">Multi-pass membrane protein</topology>
    </subcellularLocation>
</comment>
<dbReference type="PANTHER" id="PTHR24221:SF397">
    <property type="entry name" value="ABC TRANSPORTER, ATP-BINDING TRANSMEMBRANE PROTEIN"/>
    <property type="match status" value="1"/>
</dbReference>
<evidence type="ECO:0000256" key="1">
    <source>
        <dbReference type="ARBA" id="ARBA00004651"/>
    </source>
</evidence>
<dbReference type="SUPFAM" id="SSF52540">
    <property type="entry name" value="P-loop containing nucleoside triphosphate hydrolases"/>
    <property type="match status" value="1"/>
</dbReference>
<dbReference type="SMART" id="SM00382">
    <property type="entry name" value="AAA"/>
    <property type="match status" value="1"/>
</dbReference>
<gene>
    <name evidence="15" type="ORF">NG99_12730</name>
</gene>
<dbReference type="RefSeq" id="WP_034893155.1">
    <property type="nucleotide sequence ID" value="NZ_JRUQ01000038.1"/>
</dbReference>
<evidence type="ECO:0000259" key="13">
    <source>
        <dbReference type="PROSITE" id="PS50893"/>
    </source>
</evidence>
<evidence type="ECO:0000256" key="4">
    <source>
        <dbReference type="ARBA" id="ARBA00022448"/>
    </source>
</evidence>
<dbReference type="AlphaFoldDB" id="A0A0A4A5A2"/>
<dbReference type="OrthoDB" id="9806127at2"/>
<dbReference type="SUPFAM" id="SSF90123">
    <property type="entry name" value="ABC transporter transmembrane region"/>
    <property type="match status" value="1"/>
</dbReference>
<evidence type="ECO:0000256" key="7">
    <source>
        <dbReference type="ARBA" id="ARBA00022741"/>
    </source>
</evidence>
<keyword evidence="8" id="KW-0067">ATP-binding</keyword>
<dbReference type="InterPro" id="IPR036640">
    <property type="entry name" value="ABC1_TM_sf"/>
</dbReference>
<feature type="transmembrane region" description="Helical" evidence="12">
    <location>
        <begin position="21"/>
        <end position="43"/>
    </location>
</feature>
<dbReference type="Gene3D" id="1.20.1560.10">
    <property type="entry name" value="ABC transporter type 1, transmembrane domain"/>
    <property type="match status" value="1"/>
</dbReference>
<keyword evidence="7" id="KW-0547">Nucleotide-binding</keyword>
<evidence type="ECO:0000256" key="5">
    <source>
        <dbReference type="ARBA" id="ARBA00022475"/>
    </source>
</evidence>
<dbReference type="InterPro" id="IPR011527">
    <property type="entry name" value="ABC1_TM_dom"/>
</dbReference>